<dbReference type="CDD" id="cd00082">
    <property type="entry name" value="HisKA"/>
    <property type="match status" value="1"/>
</dbReference>
<evidence type="ECO:0000313" key="8">
    <source>
        <dbReference type="Proteomes" id="UP000800235"/>
    </source>
</evidence>
<dbReference type="SUPFAM" id="SSF52172">
    <property type="entry name" value="CheY-like"/>
    <property type="match status" value="1"/>
</dbReference>
<proteinExistence type="predicted"/>
<dbReference type="OrthoDB" id="303614at2759"/>
<dbReference type="CDD" id="cd17546">
    <property type="entry name" value="REC_hyHK_CKI1_RcsC-like"/>
    <property type="match status" value="1"/>
</dbReference>
<dbReference type="Gene3D" id="1.10.287.130">
    <property type="match status" value="1"/>
</dbReference>
<feature type="domain" description="Histidine kinase" evidence="3">
    <location>
        <begin position="292"/>
        <end position="567"/>
    </location>
</feature>
<dbReference type="Pfam" id="PF13188">
    <property type="entry name" value="PAS_8"/>
    <property type="match status" value="1"/>
</dbReference>
<dbReference type="Pfam" id="PF02518">
    <property type="entry name" value="HATPase_c"/>
    <property type="match status" value="1"/>
</dbReference>
<protein>
    <recommendedName>
        <fullName evidence="9">Histidine kinase</fullName>
    </recommendedName>
</protein>
<feature type="domain" description="PAC" evidence="6">
    <location>
        <begin position="68"/>
        <end position="124"/>
    </location>
</feature>
<dbReference type="Pfam" id="PF00072">
    <property type="entry name" value="Response_reg"/>
    <property type="match status" value="1"/>
</dbReference>
<gene>
    <name evidence="7" type="ORF">EJ08DRAFT_632435</name>
</gene>
<feature type="domain" description="PAS" evidence="5">
    <location>
        <begin position="1"/>
        <end position="66"/>
    </location>
</feature>
<dbReference type="InterPro" id="IPR005467">
    <property type="entry name" value="His_kinase_dom"/>
</dbReference>
<dbReference type="SMART" id="SM00387">
    <property type="entry name" value="HATPase_c"/>
    <property type="match status" value="1"/>
</dbReference>
<dbReference type="PANTHER" id="PTHR43719:SF30">
    <property type="entry name" value="TWO-COMPONENT SYSTEM RESPONSE REGULATOR"/>
    <property type="match status" value="1"/>
</dbReference>
<evidence type="ECO:0000313" key="7">
    <source>
        <dbReference type="EMBL" id="KAF2431180.1"/>
    </source>
</evidence>
<dbReference type="PANTHER" id="PTHR43719">
    <property type="entry name" value="TWO-COMPONENT HISTIDINE KINASE"/>
    <property type="match status" value="1"/>
</dbReference>
<keyword evidence="1 2" id="KW-0597">Phosphoprotein</keyword>
<dbReference type="InterPro" id="IPR036890">
    <property type="entry name" value="HATPase_C_sf"/>
</dbReference>
<sequence length="747" mass="83417">MIEMGEIGMFEVDALGEMRWANESWYKLSGHPVDKAQHADYSWASYLHPEDADAVMRSWNRMVSGFPETFELRFQSKQLDPETNEMVIASCVPVFNDETNQVVSIAGILIDITAQKEIQQEAIRRAEALERAQASEKLFARFAELAPAAIYIFHPGSGMQYCNDRFFDLTGHPRVQANSEVTWTQAVWQDDLGLMESAWTTMSVGEEQSPIQVRLCRTWSNEEGAQGPIWAQAQFSPELNSDCSLKSILGTLTDISPLKFAEQIQRKRIEDQSLLVEEALEAKRQQENFIDMTSHEMRNPLSAVVQCADSALLSLEHARLLSTNACPLATLKELGEHQDDIQEALQTIIACSLHQKRIVDDILTLSKLDSNLIVITPTIVRPIAVLEDGLSMFRAECKNEKIDLAFREDPSLAAEGAHWVSLDPSRLLQIIINFLTNSIKFTRGRPISRITVTLGASSRRPPERWGGITFAPCRIIPQDMKSVPGFLKRIYLWIKVEDTGCGLTKAQQGRLFHRFSQATVKTHVQYGGSGLGLYISKSLAELMNGAVGVCSEPDQGSTFAVFVSTCTAPPPTRGESPIGRELQRSYSGALTPVSELSTMFSYSVLIVEDNVVNQKVLSKQLQRSGFKVHVANHGLEALEFLRTTKLWRRRTQTGVDLHIILMDVEMPVMDGLTCTRTIRELQDRGEIVSHIPILAVSANARGEQIAETRKAGMDDAISKPFRIPELLPKIEFLARRGTDLGDHESHA</sequence>
<reference evidence="7" key="1">
    <citation type="journal article" date="2020" name="Stud. Mycol.">
        <title>101 Dothideomycetes genomes: a test case for predicting lifestyles and emergence of pathogens.</title>
        <authorList>
            <person name="Haridas S."/>
            <person name="Albert R."/>
            <person name="Binder M."/>
            <person name="Bloem J."/>
            <person name="Labutti K."/>
            <person name="Salamov A."/>
            <person name="Andreopoulos B."/>
            <person name="Baker S."/>
            <person name="Barry K."/>
            <person name="Bills G."/>
            <person name="Bluhm B."/>
            <person name="Cannon C."/>
            <person name="Castanera R."/>
            <person name="Culley D."/>
            <person name="Daum C."/>
            <person name="Ezra D."/>
            <person name="Gonzalez J."/>
            <person name="Henrissat B."/>
            <person name="Kuo A."/>
            <person name="Liang C."/>
            <person name="Lipzen A."/>
            <person name="Lutzoni F."/>
            <person name="Magnuson J."/>
            <person name="Mondo S."/>
            <person name="Nolan M."/>
            <person name="Ohm R."/>
            <person name="Pangilinan J."/>
            <person name="Park H.-J."/>
            <person name="Ramirez L."/>
            <person name="Alfaro M."/>
            <person name="Sun H."/>
            <person name="Tritt A."/>
            <person name="Yoshinaga Y."/>
            <person name="Zwiers L.-H."/>
            <person name="Turgeon B."/>
            <person name="Goodwin S."/>
            <person name="Spatafora J."/>
            <person name="Crous P."/>
            <person name="Grigoriev I."/>
        </authorList>
    </citation>
    <scope>NUCLEOTIDE SEQUENCE</scope>
    <source>
        <strain evidence="7">CBS 130266</strain>
    </source>
</reference>
<dbReference type="EMBL" id="MU007033">
    <property type="protein sequence ID" value="KAF2431180.1"/>
    <property type="molecule type" value="Genomic_DNA"/>
</dbReference>
<dbReference type="Pfam" id="PF00512">
    <property type="entry name" value="HisKA"/>
    <property type="match status" value="1"/>
</dbReference>
<dbReference type="InterPro" id="IPR003594">
    <property type="entry name" value="HATPase_dom"/>
</dbReference>
<dbReference type="InterPro" id="IPR035965">
    <property type="entry name" value="PAS-like_dom_sf"/>
</dbReference>
<organism evidence="7 8">
    <name type="scientific">Tothia fuscella</name>
    <dbReference type="NCBI Taxonomy" id="1048955"/>
    <lineage>
        <taxon>Eukaryota</taxon>
        <taxon>Fungi</taxon>
        <taxon>Dikarya</taxon>
        <taxon>Ascomycota</taxon>
        <taxon>Pezizomycotina</taxon>
        <taxon>Dothideomycetes</taxon>
        <taxon>Pleosporomycetidae</taxon>
        <taxon>Venturiales</taxon>
        <taxon>Cylindrosympodiaceae</taxon>
        <taxon>Tothia</taxon>
    </lineage>
</organism>
<feature type="domain" description="Response regulatory" evidence="4">
    <location>
        <begin position="603"/>
        <end position="734"/>
    </location>
</feature>
<dbReference type="Gene3D" id="3.30.565.10">
    <property type="entry name" value="Histidine kinase-like ATPase, C-terminal domain"/>
    <property type="match status" value="1"/>
</dbReference>
<dbReference type="SUPFAM" id="SSF55874">
    <property type="entry name" value="ATPase domain of HSP90 chaperone/DNA topoisomerase II/histidine kinase"/>
    <property type="match status" value="1"/>
</dbReference>
<dbReference type="SMART" id="SM00448">
    <property type="entry name" value="REC"/>
    <property type="match status" value="1"/>
</dbReference>
<name>A0A9P4TYY1_9PEZI</name>
<dbReference type="InterPro" id="IPR001789">
    <property type="entry name" value="Sig_transdc_resp-reg_receiver"/>
</dbReference>
<dbReference type="PROSITE" id="PS50113">
    <property type="entry name" value="PAC"/>
    <property type="match status" value="1"/>
</dbReference>
<evidence type="ECO:0008006" key="9">
    <source>
        <dbReference type="Google" id="ProtNLM"/>
    </source>
</evidence>
<dbReference type="AlphaFoldDB" id="A0A9P4TYY1"/>
<keyword evidence="8" id="KW-1185">Reference proteome</keyword>
<dbReference type="PRINTS" id="PR00344">
    <property type="entry name" value="BCTRLSENSOR"/>
</dbReference>
<dbReference type="InterPro" id="IPR013655">
    <property type="entry name" value="PAS_fold_3"/>
</dbReference>
<evidence type="ECO:0000259" key="6">
    <source>
        <dbReference type="PROSITE" id="PS50113"/>
    </source>
</evidence>
<dbReference type="PROSITE" id="PS50112">
    <property type="entry name" value="PAS"/>
    <property type="match status" value="1"/>
</dbReference>
<comment type="caution">
    <text evidence="7">The sequence shown here is derived from an EMBL/GenBank/DDBJ whole genome shotgun (WGS) entry which is preliminary data.</text>
</comment>
<dbReference type="PROSITE" id="PS50109">
    <property type="entry name" value="HIS_KIN"/>
    <property type="match status" value="1"/>
</dbReference>
<evidence type="ECO:0000259" key="3">
    <source>
        <dbReference type="PROSITE" id="PS50109"/>
    </source>
</evidence>
<evidence type="ECO:0000259" key="4">
    <source>
        <dbReference type="PROSITE" id="PS50110"/>
    </source>
</evidence>
<dbReference type="CDD" id="cd00130">
    <property type="entry name" value="PAS"/>
    <property type="match status" value="1"/>
</dbReference>
<evidence type="ECO:0000259" key="5">
    <source>
        <dbReference type="PROSITE" id="PS50112"/>
    </source>
</evidence>
<dbReference type="Gene3D" id="3.40.50.2300">
    <property type="match status" value="1"/>
</dbReference>
<dbReference type="PROSITE" id="PS50110">
    <property type="entry name" value="RESPONSE_REGULATORY"/>
    <property type="match status" value="1"/>
</dbReference>
<feature type="modified residue" description="4-aspartylphosphate" evidence="2">
    <location>
        <position position="663"/>
    </location>
</feature>
<dbReference type="InterPro" id="IPR003661">
    <property type="entry name" value="HisK_dim/P_dom"/>
</dbReference>
<dbReference type="Gene3D" id="3.30.450.20">
    <property type="entry name" value="PAS domain"/>
    <property type="match status" value="2"/>
</dbReference>
<dbReference type="InterPro" id="IPR050956">
    <property type="entry name" value="2C_system_His_kinase"/>
</dbReference>
<dbReference type="SUPFAM" id="SSF47384">
    <property type="entry name" value="Homodimeric domain of signal transducing histidine kinase"/>
    <property type="match status" value="1"/>
</dbReference>
<dbReference type="SMART" id="SM00388">
    <property type="entry name" value="HisKA"/>
    <property type="match status" value="1"/>
</dbReference>
<dbReference type="InterPro" id="IPR036097">
    <property type="entry name" value="HisK_dim/P_sf"/>
</dbReference>
<dbReference type="InterPro" id="IPR011006">
    <property type="entry name" value="CheY-like_superfamily"/>
</dbReference>
<evidence type="ECO:0000256" key="2">
    <source>
        <dbReference type="PROSITE-ProRule" id="PRU00169"/>
    </source>
</evidence>
<dbReference type="GO" id="GO:0000155">
    <property type="term" value="F:phosphorelay sensor kinase activity"/>
    <property type="evidence" value="ECO:0007669"/>
    <property type="project" value="InterPro"/>
</dbReference>
<dbReference type="InterPro" id="IPR000014">
    <property type="entry name" value="PAS"/>
</dbReference>
<accession>A0A9P4TYY1</accession>
<dbReference type="InterPro" id="IPR004358">
    <property type="entry name" value="Sig_transdc_His_kin-like_C"/>
</dbReference>
<dbReference type="SUPFAM" id="SSF55785">
    <property type="entry name" value="PYP-like sensor domain (PAS domain)"/>
    <property type="match status" value="2"/>
</dbReference>
<dbReference type="Proteomes" id="UP000800235">
    <property type="component" value="Unassembled WGS sequence"/>
</dbReference>
<evidence type="ECO:0000256" key="1">
    <source>
        <dbReference type="ARBA" id="ARBA00022553"/>
    </source>
</evidence>
<dbReference type="InterPro" id="IPR000700">
    <property type="entry name" value="PAS-assoc_C"/>
</dbReference>
<dbReference type="Pfam" id="PF08447">
    <property type="entry name" value="PAS_3"/>
    <property type="match status" value="1"/>
</dbReference>